<evidence type="ECO:0000256" key="1">
    <source>
        <dbReference type="SAM" id="Phobius"/>
    </source>
</evidence>
<feature type="transmembrane region" description="Helical" evidence="1">
    <location>
        <begin position="26"/>
        <end position="44"/>
    </location>
</feature>
<proteinExistence type="predicted"/>
<dbReference type="EMBL" id="MIGC01004106">
    <property type="protein sequence ID" value="PHJ18508.1"/>
    <property type="molecule type" value="Genomic_DNA"/>
</dbReference>
<protein>
    <recommendedName>
        <fullName evidence="4">Transmembrane protein</fullName>
    </recommendedName>
</protein>
<gene>
    <name evidence="2" type="ORF">CSUI_007672</name>
</gene>
<sequence length="74" mass="8655">MDRYVHLIDGCEAPFSYLISRMRETIFLFDLLSPLCLGLGSSLWCCTYTTKFACICISLYVWSCVSMYVYTRKR</sequence>
<dbReference type="AlphaFoldDB" id="A0A2C6KPG8"/>
<keyword evidence="3" id="KW-1185">Reference proteome</keyword>
<organism evidence="2 3">
    <name type="scientific">Cystoisospora suis</name>
    <dbReference type="NCBI Taxonomy" id="483139"/>
    <lineage>
        <taxon>Eukaryota</taxon>
        <taxon>Sar</taxon>
        <taxon>Alveolata</taxon>
        <taxon>Apicomplexa</taxon>
        <taxon>Conoidasida</taxon>
        <taxon>Coccidia</taxon>
        <taxon>Eucoccidiorida</taxon>
        <taxon>Eimeriorina</taxon>
        <taxon>Sarcocystidae</taxon>
        <taxon>Cystoisospora</taxon>
    </lineage>
</organism>
<evidence type="ECO:0000313" key="2">
    <source>
        <dbReference type="EMBL" id="PHJ18508.1"/>
    </source>
</evidence>
<accession>A0A2C6KPG8</accession>
<comment type="caution">
    <text evidence="2">The sequence shown here is derived from an EMBL/GenBank/DDBJ whole genome shotgun (WGS) entry which is preliminary data.</text>
</comment>
<dbReference type="RefSeq" id="XP_067920214.1">
    <property type="nucleotide sequence ID" value="XM_068067817.1"/>
</dbReference>
<keyword evidence="1" id="KW-0812">Transmembrane</keyword>
<dbReference type="GeneID" id="94431028"/>
<evidence type="ECO:0000313" key="3">
    <source>
        <dbReference type="Proteomes" id="UP000221165"/>
    </source>
</evidence>
<dbReference type="VEuPathDB" id="ToxoDB:CSUI_007672"/>
<feature type="transmembrane region" description="Helical" evidence="1">
    <location>
        <begin position="50"/>
        <end position="70"/>
    </location>
</feature>
<reference evidence="2 3" key="1">
    <citation type="journal article" date="2017" name="Int. J. Parasitol.">
        <title>The genome of the protozoan parasite Cystoisospora suis and a reverse vaccinology approach to identify vaccine candidates.</title>
        <authorList>
            <person name="Palmieri N."/>
            <person name="Shrestha A."/>
            <person name="Ruttkowski B."/>
            <person name="Beck T."/>
            <person name="Vogl C."/>
            <person name="Tomley F."/>
            <person name="Blake D.P."/>
            <person name="Joachim A."/>
        </authorList>
    </citation>
    <scope>NUCLEOTIDE SEQUENCE [LARGE SCALE GENOMIC DNA]</scope>
    <source>
        <strain evidence="2 3">Wien I</strain>
    </source>
</reference>
<dbReference type="Proteomes" id="UP000221165">
    <property type="component" value="Unassembled WGS sequence"/>
</dbReference>
<keyword evidence="1" id="KW-0472">Membrane</keyword>
<evidence type="ECO:0008006" key="4">
    <source>
        <dbReference type="Google" id="ProtNLM"/>
    </source>
</evidence>
<name>A0A2C6KPG8_9APIC</name>
<keyword evidence="1" id="KW-1133">Transmembrane helix</keyword>